<comment type="caution">
    <text evidence="5">The sequence shown here is derived from an EMBL/GenBank/DDBJ whole genome shotgun (WGS) entry which is preliminary data.</text>
</comment>
<keyword evidence="1" id="KW-0805">Transcription regulation</keyword>
<protein>
    <recommendedName>
        <fullName evidence="4">HTH araC/xylS-type domain-containing protein</fullName>
    </recommendedName>
</protein>
<evidence type="ECO:0000259" key="4">
    <source>
        <dbReference type="PROSITE" id="PS01124"/>
    </source>
</evidence>
<dbReference type="SMART" id="SM00342">
    <property type="entry name" value="HTH_ARAC"/>
    <property type="match status" value="1"/>
</dbReference>
<name>A0ABP9QIB7_9RHOO</name>
<dbReference type="PROSITE" id="PS01124">
    <property type="entry name" value="HTH_ARAC_FAMILY_2"/>
    <property type="match status" value="1"/>
</dbReference>
<dbReference type="InterPro" id="IPR018060">
    <property type="entry name" value="HTH_AraC"/>
</dbReference>
<evidence type="ECO:0000256" key="3">
    <source>
        <dbReference type="ARBA" id="ARBA00023163"/>
    </source>
</evidence>
<dbReference type="PANTHER" id="PTHR46796">
    <property type="entry name" value="HTH-TYPE TRANSCRIPTIONAL ACTIVATOR RHAS-RELATED"/>
    <property type="match status" value="1"/>
</dbReference>
<sequence length="283" mass="32360">MRVTVESFVRQMNSVRRVTDYIGQHIDEDFTLARLADVACLSTSQTDRLYQRKTGETPFTTLRRLRLKRAVEQMRNSNLSLQDIGLAAGYGSQAAFTHAFVRQFGCSPTIARHQPGRAAIARPTTLRLVVLEDQPIMRIPHSGVLSQAWPGVHRMMGELSVAGATRWRTWQTLDLDRPFNATAFDRVDMQFFVPANGQPHGVRNVDHIILPGGLYAMYDCLEIERPRSLQFLLERIERELLCGYTGKHILRREITCNGYTAPQERRIALYVPVYPLHDARLKR</sequence>
<dbReference type="Pfam" id="PF12833">
    <property type="entry name" value="HTH_18"/>
    <property type="match status" value="1"/>
</dbReference>
<dbReference type="Gene3D" id="1.10.10.60">
    <property type="entry name" value="Homeodomain-like"/>
    <property type="match status" value="1"/>
</dbReference>
<dbReference type="PANTHER" id="PTHR46796:SF6">
    <property type="entry name" value="ARAC SUBFAMILY"/>
    <property type="match status" value="1"/>
</dbReference>
<keyword evidence="6" id="KW-1185">Reference proteome</keyword>
<dbReference type="SUPFAM" id="SSF46689">
    <property type="entry name" value="Homeodomain-like"/>
    <property type="match status" value="2"/>
</dbReference>
<feature type="domain" description="HTH araC/xylS-type" evidence="4">
    <location>
        <begin position="16"/>
        <end position="114"/>
    </location>
</feature>
<dbReference type="RefSeq" id="WP_345532080.1">
    <property type="nucleotide sequence ID" value="NZ_BAABLD010000007.1"/>
</dbReference>
<dbReference type="InterPro" id="IPR009057">
    <property type="entry name" value="Homeodomain-like_sf"/>
</dbReference>
<evidence type="ECO:0000256" key="1">
    <source>
        <dbReference type="ARBA" id="ARBA00023015"/>
    </source>
</evidence>
<dbReference type="InterPro" id="IPR018062">
    <property type="entry name" value="HTH_AraC-typ_CS"/>
</dbReference>
<dbReference type="Proteomes" id="UP001500547">
    <property type="component" value="Unassembled WGS sequence"/>
</dbReference>
<proteinExistence type="predicted"/>
<evidence type="ECO:0000313" key="5">
    <source>
        <dbReference type="EMBL" id="GAA5162438.1"/>
    </source>
</evidence>
<keyword evidence="2" id="KW-0238">DNA-binding</keyword>
<evidence type="ECO:0000313" key="6">
    <source>
        <dbReference type="Proteomes" id="UP001500547"/>
    </source>
</evidence>
<evidence type="ECO:0000256" key="2">
    <source>
        <dbReference type="ARBA" id="ARBA00023125"/>
    </source>
</evidence>
<gene>
    <name evidence="5" type="ORF">GCM10025770_13110</name>
</gene>
<reference evidence="6" key="1">
    <citation type="journal article" date="2019" name="Int. J. Syst. Evol. Microbiol.">
        <title>The Global Catalogue of Microorganisms (GCM) 10K type strain sequencing project: providing services to taxonomists for standard genome sequencing and annotation.</title>
        <authorList>
            <consortium name="The Broad Institute Genomics Platform"/>
            <consortium name="The Broad Institute Genome Sequencing Center for Infectious Disease"/>
            <person name="Wu L."/>
            <person name="Ma J."/>
        </authorList>
    </citation>
    <scope>NUCLEOTIDE SEQUENCE [LARGE SCALE GENOMIC DNA]</scope>
    <source>
        <strain evidence="6">JCM 18715</strain>
    </source>
</reference>
<dbReference type="EMBL" id="BAABLD010000007">
    <property type="protein sequence ID" value="GAA5162438.1"/>
    <property type="molecule type" value="Genomic_DNA"/>
</dbReference>
<accession>A0ABP9QIB7</accession>
<dbReference type="PROSITE" id="PS00041">
    <property type="entry name" value="HTH_ARAC_FAMILY_1"/>
    <property type="match status" value="1"/>
</dbReference>
<dbReference type="InterPro" id="IPR050204">
    <property type="entry name" value="AraC_XylS_family_regulators"/>
</dbReference>
<organism evidence="5 6">
    <name type="scientific">Viridibacterium curvum</name>
    <dbReference type="NCBI Taxonomy" id="1101404"/>
    <lineage>
        <taxon>Bacteria</taxon>
        <taxon>Pseudomonadati</taxon>
        <taxon>Pseudomonadota</taxon>
        <taxon>Betaproteobacteria</taxon>
        <taxon>Rhodocyclales</taxon>
        <taxon>Rhodocyclaceae</taxon>
        <taxon>Viridibacterium</taxon>
    </lineage>
</organism>
<keyword evidence="3" id="KW-0804">Transcription</keyword>